<evidence type="ECO:0000313" key="10">
    <source>
        <dbReference type="EMBL" id="QBM85939.1"/>
    </source>
</evidence>
<gene>
    <name evidence="10" type="primary">MPUL0A05700</name>
    <name evidence="10" type="ORF">METSCH_A05700</name>
</gene>
<evidence type="ECO:0000256" key="6">
    <source>
        <dbReference type="ARBA" id="ARBA00022692"/>
    </source>
</evidence>
<evidence type="ECO:0000256" key="5">
    <source>
        <dbReference type="ARBA" id="ARBA00022593"/>
    </source>
</evidence>
<keyword evidence="6" id="KW-0812">Transmembrane</keyword>
<evidence type="ECO:0000256" key="2">
    <source>
        <dbReference type="ARBA" id="ARBA00004549"/>
    </source>
</evidence>
<evidence type="ECO:0000256" key="4">
    <source>
        <dbReference type="ARBA" id="ARBA00018967"/>
    </source>
</evidence>
<dbReference type="Pfam" id="PF12827">
    <property type="entry name" value="Peroxin-22"/>
    <property type="match status" value="1"/>
</dbReference>
<comment type="function">
    <text evidence="1">Involved in peroxisome biogenesis.</text>
</comment>
<keyword evidence="11" id="KW-1185">Reference proteome</keyword>
<dbReference type="EMBL" id="CP034456">
    <property type="protein sequence ID" value="QBM85939.1"/>
    <property type="molecule type" value="Genomic_DNA"/>
</dbReference>
<evidence type="ECO:0000256" key="3">
    <source>
        <dbReference type="ARBA" id="ARBA00009642"/>
    </source>
</evidence>
<dbReference type="InterPro" id="IPR038613">
    <property type="entry name" value="Peroxin-22_C_sf"/>
</dbReference>
<dbReference type="AlphaFoldDB" id="A0A4P6XH34"/>
<evidence type="ECO:0000256" key="8">
    <source>
        <dbReference type="ARBA" id="ARBA00023136"/>
    </source>
</evidence>
<dbReference type="GO" id="GO:0007031">
    <property type="term" value="P:peroxisome organization"/>
    <property type="evidence" value="ECO:0007669"/>
    <property type="project" value="UniProtKB-KW"/>
</dbReference>
<organism evidence="10 11">
    <name type="scientific">Metschnikowia aff. pulcherrima</name>
    <dbReference type="NCBI Taxonomy" id="2163413"/>
    <lineage>
        <taxon>Eukaryota</taxon>
        <taxon>Fungi</taxon>
        <taxon>Dikarya</taxon>
        <taxon>Ascomycota</taxon>
        <taxon>Saccharomycotina</taxon>
        <taxon>Pichiomycetes</taxon>
        <taxon>Metschnikowiaceae</taxon>
        <taxon>Metschnikowia</taxon>
    </lineage>
</organism>
<proteinExistence type="inferred from homology"/>
<keyword evidence="5" id="KW-0962">Peroxisome biogenesis</keyword>
<evidence type="ECO:0000313" key="11">
    <source>
        <dbReference type="Proteomes" id="UP000292447"/>
    </source>
</evidence>
<evidence type="ECO:0000256" key="7">
    <source>
        <dbReference type="ARBA" id="ARBA00022989"/>
    </source>
</evidence>
<keyword evidence="7" id="KW-1133">Transmembrane helix</keyword>
<dbReference type="InterPro" id="IPR024359">
    <property type="entry name" value="Peroxin-22"/>
</dbReference>
<dbReference type="Gene3D" id="3.40.50.11730">
    <property type="entry name" value="Peroxisome assembly protein 22"/>
    <property type="match status" value="1"/>
</dbReference>
<comment type="similarity">
    <text evidence="3">Belongs to the peroxin-22 family.</text>
</comment>
<dbReference type="GO" id="GO:0005778">
    <property type="term" value="C:peroxisomal membrane"/>
    <property type="evidence" value="ECO:0007669"/>
    <property type="project" value="UniProtKB-SubCell"/>
</dbReference>
<comment type="subcellular location">
    <subcellularLocation>
        <location evidence="2">Peroxisome membrane</location>
        <topology evidence="2">Single-pass membrane protein</topology>
    </subcellularLocation>
</comment>
<protein>
    <recommendedName>
        <fullName evidence="4">Peroxisome assembly protein 22</fullName>
    </recommendedName>
</protein>
<evidence type="ECO:0000256" key="1">
    <source>
        <dbReference type="ARBA" id="ARBA00003659"/>
    </source>
</evidence>
<evidence type="ECO:0000256" key="9">
    <source>
        <dbReference type="ARBA" id="ARBA00023140"/>
    </source>
</evidence>
<keyword evidence="8" id="KW-0472">Membrane</keyword>
<keyword evidence="9" id="KW-0576">Peroxisome</keyword>
<dbReference type="Proteomes" id="UP000292447">
    <property type="component" value="Chromosome I"/>
</dbReference>
<sequence>MARRKSPRVLAAVLVATSVAAVSYKLYELLKNQNTDGDLIGSEKKGARKQHYRTKLVALTLLHSVLSLGLPLDEILLSSGNVTFILPPYLSVDDLAGQIASENAVYELPQTLIQNYRLLQCLNMDGYFHLLKNLRPDTLFVCADDLGIGRAPPDLRRFVKEIVTIDQGKENVYNVLSEVFLA</sequence>
<accession>A0A4P6XH34</accession>
<reference evidence="11" key="1">
    <citation type="submission" date="2019-03" db="EMBL/GenBank/DDBJ databases">
        <title>Snf2 controls pulcherriminic acid biosynthesis and connects pigmentation and antifungal activity of the yeast Metschnikowia pulcherrima.</title>
        <authorList>
            <person name="Gore-Lloyd D."/>
            <person name="Sumann I."/>
            <person name="Brachmann A.O."/>
            <person name="Schneeberger K."/>
            <person name="Ortiz-Merino R.A."/>
            <person name="Moreno-Beltran M."/>
            <person name="Schlaefli M."/>
            <person name="Kirner P."/>
            <person name="Santos Kron A."/>
            <person name="Wolfe K.H."/>
            <person name="Piel J."/>
            <person name="Ahrens C.H."/>
            <person name="Henk D."/>
            <person name="Freimoser F.M."/>
        </authorList>
    </citation>
    <scope>NUCLEOTIDE SEQUENCE [LARGE SCALE GENOMIC DNA]</scope>
    <source>
        <strain evidence="11">APC 1.2</strain>
    </source>
</reference>
<name>A0A4P6XH34_9ASCO</name>